<dbReference type="GO" id="GO:0003964">
    <property type="term" value="F:RNA-directed DNA polymerase activity"/>
    <property type="evidence" value="ECO:0007669"/>
    <property type="project" value="UniProtKB-KW"/>
</dbReference>
<keyword evidence="3" id="KW-0548">Nucleotidyltransferase</keyword>
<proteinExistence type="predicted"/>
<reference evidence="3 4" key="1">
    <citation type="submission" date="2019-03" db="EMBL/GenBank/DDBJ databases">
        <title>Single cell metagenomics reveals metabolic interactions within the superorganism composed of flagellate Streblomastix strix and complex community of Bacteroidetes bacteria on its surface.</title>
        <authorList>
            <person name="Treitli S.C."/>
            <person name="Kolisko M."/>
            <person name="Husnik F."/>
            <person name="Keeling P."/>
            <person name="Hampl V."/>
        </authorList>
    </citation>
    <scope>NUCLEOTIDE SEQUENCE [LARGE SCALE GENOMIC DNA]</scope>
    <source>
        <strain evidence="3">ST1C</strain>
    </source>
</reference>
<feature type="region of interest" description="Disordered" evidence="1">
    <location>
        <begin position="442"/>
        <end position="462"/>
    </location>
</feature>
<dbReference type="SUPFAM" id="SSF56672">
    <property type="entry name" value="DNA/RNA polymerases"/>
    <property type="match status" value="1"/>
</dbReference>
<organism evidence="3 4">
    <name type="scientific">Streblomastix strix</name>
    <dbReference type="NCBI Taxonomy" id="222440"/>
    <lineage>
        <taxon>Eukaryota</taxon>
        <taxon>Metamonada</taxon>
        <taxon>Preaxostyla</taxon>
        <taxon>Oxymonadida</taxon>
        <taxon>Streblomastigidae</taxon>
        <taxon>Streblomastix</taxon>
    </lineage>
</organism>
<dbReference type="EMBL" id="SNRW01016963">
    <property type="protein sequence ID" value="KAA6368819.1"/>
    <property type="molecule type" value="Genomic_DNA"/>
</dbReference>
<dbReference type="Gene3D" id="3.30.70.270">
    <property type="match status" value="1"/>
</dbReference>
<dbReference type="AlphaFoldDB" id="A0A5J4UDW1"/>
<dbReference type="PANTHER" id="PTHR33050:SF7">
    <property type="entry name" value="RIBONUCLEASE H"/>
    <property type="match status" value="1"/>
</dbReference>
<evidence type="ECO:0000259" key="2">
    <source>
        <dbReference type="PROSITE" id="PS50878"/>
    </source>
</evidence>
<dbReference type="InterPro" id="IPR043128">
    <property type="entry name" value="Rev_trsase/Diguanyl_cyclase"/>
</dbReference>
<sequence length="517" mass="60995">MTQLKQSLPLLIQEYPIKRLLKGFVIVKWRSNARDTAMNHQKIPQHMIMDHVARMGQESAVNILQNMARGHTELEVNPNNQMIEIRDLQKTYNERKTQMDQGSIRQIKDLNQNSQANQQKVHPKWEMDLMESMVLIKANQSSIQTNKQEHQSQQGIQTTQIQPGIVQLNQSHSSLDNHRTQILIGKQGLVPDQRISNQLPSQQREFAVGGRLVHFLEEWKKIKADVLIEKGIKANWIHQECPRILEENKYIPQQMRFGESVIALEELILKELREEIIEEVQKKDLRWINPCFAIPKSENGQWRKITDCSILNKFLLSSHFIIEDITTLRQTLQPNDWMIKVDLESAFHHIKVDKEFRPFLGFHFNGHFYQYKAMCFGVKHAPLVFYKTLHLAIQLIREQIRIRRISYFDDLIFLLQSSEDLECKKIEILQILKQFEKNKDDKSNKKMEQDCPKDDEREGKRTGKLHRSIKLLEALDTKRWPSYEEAEQGQTVCRFEQGLEQQSLLEQRYPLRDILVE</sequence>
<keyword evidence="3" id="KW-0695">RNA-directed DNA polymerase</keyword>
<evidence type="ECO:0000256" key="1">
    <source>
        <dbReference type="SAM" id="MobiDB-lite"/>
    </source>
</evidence>
<gene>
    <name evidence="3" type="ORF">EZS28_035655</name>
</gene>
<dbReference type="Proteomes" id="UP000324800">
    <property type="component" value="Unassembled WGS sequence"/>
</dbReference>
<name>A0A5J4UDW1_9EUKA</name>
<feature type="non-terminal residue" evidence="3">
    <location>
        <position position="517"/>
    </location>
</feature>
<dbReference type="PANTHER" id="PTHR33050">
    <property type="entry name" value="REVERSE TRANSCRIPTASE DOMAIN-CONTAINING PROTEIN"/>
    <property type="match status" value="1"/>
</dbReference>
<evidence type="ECO:0000313" key="3">
    <source>
        <dbReference type="EMBL" id="KAA6368819.1"/>
    </source>
</evidence>
<dbReference type="InterPro" id="IPR052055">
    <property type="entry name" value="Hepadnavirus_pol/RT"/>
</dbReference>
<keyword evidence="3" id="KW-0808">Transferase</keyword>
<comment type="caution">
    <text evidence="3">The sequence shown here is derived from an EMBL/GenBank/DDBJ whole genome shotgun (WGS) entry which is preliminary data.</text>
</comment>
<feature type="compositionally biased region" description="Basic and acidic residues" evidence="1">
    <location>
        <begin position="442"/>
        <end position="461"/>
    </location>
</feature>
<accession>A0A5J4UDW1</accession>
<dbReference type="OrthoDB" id="6771932at2759"/>
<dbReference type="Pfam" id="PF00078">
    <property type="entry name" value="RVT_1"/>
    <property type="match status" value="1"/>
</dbReference>
<dbReference type="Gene3D" id="3.10.10.10">
    <property type="entry name" value="HIV Type 1 Reverse Transcriptase, subunit A, domain 1"/>
    <property type="match status" value="1"/>
</dbReference>
<evidence type="ECO:0000313" key="4">
    <source>
        <dbReference type="Proteomes" id="UP000324800"/>
    </source>
</evidence>
<protein>
    <submittedName>
        <fullName evidence="3">Putative reverse transcriptase</fullName>
    </submittedName>
</protein>
<feature type="domain" description="Reverse transcriptase" evidence="2">
    <location>
        <begin position="275"/>
        <end position="469"/>
    </location>
</feature>
<dbReference type="PROSITE" id="PS50878">
    <property type="entry name" value="RT_POL"/>
    <property type="match status" value="1"/>
</dbReference>
<dbReference type="InterPro" id="IPR043502">
    <property type="entry name" value="DNA/RNA_pol_sf"/>
</dbReference>
<dbReference type="InterPro" id="IPR000477">
    <property type="entry name" value="RT_dom"/>
</dbReference>